<dbReference type="InterPro" id="IPR011059">
    <property type="entry name" value="Metal-dep_hydrolase_composite"/>
</dbReference>
<dbReference type="GO" id="GO:0016810">
    <property type="term" value="F:hydrolase activity, acting on carbon-nitrogen (but not peptide) bonds"/>
    <property type="evidence" value="ECO:0007669"/>
    <property type="project" value="InterPro"/>
</dbReference>
<dbReference type="CDD" id="cd01299">
    <property type="entry name" value="Met_dep_hydrolase_A"/>
    <property type="match status" value="1"/>
</dbReference>
<accession>A0A7C9JDE5</accession>
<name>A0A7C9JDE5_9BACT</name>
<keyword evidence="2" id="KW-0378">Hydrolase</keyword>
<evidence type="ECO:0000313" key="2">
    <source>
        <dbReference type="EMBL" id="NBI34379.1"/>
    </source>
</evidence>
<protein>
    <submittedName>
        <fullName evidence="2">Amidohydrolase family protein</fullName>
    </submittedName>
</protein>
<comment type="caution">
    <text evidence="2">The sequence shown here is derived from an EMBL/GenBank/DDBJ whole genome shotgun (WGS) entry which is preliminary data.</text>
</comment>
<proteinExistence type="predicted"/>
<dbReference type="InterPro" id="IPR051781">
    <property type="entry name" value="Metallo-dep_Hydrolase"/>
</dbReference>
<dbReference type="AlphaFoldDB" id="A0A7C9JDE5"/>
<dbReference type="InterPro" id="IPR032466">
    <property type="entry name" value="Metal_Hydrolase"/>
</dbReference>
<dbReference type="PANTHER" id="PTHR43135">
    <property type="entry name" value="ALPHA-D-RIBOSE 1-METHYLPHOSPHONATE 5-TRIPHOSPHATE DIPHOSPHATASE"/>
    <property type="match status" value="1"/>
</dbReference>
<dbReference type="SUPFAM" id="SSF51556">
    <property type="entry name" value="Metallo-dependent hydrolases"/>
    <property type="match status" value="1"/>
</dbReference>
<feature type="domain" description="Amidohydrolase-related" evidence="1">
    <location>
        <begin position="55"/>
        <end position="407"/>
    </location>
</feature>
<dbReference type="Pfam" id="PF01979">
    <property type="entry name" value="Amidohydro_1"/>
    <property type="match status" value="1"/>
</dbReference>
<evidence type="ECO:0000259" key="1">
    <source>
        <dbReference type="Pfam" id="PF01979"/>
    </source>
</evidence>
<dbReference type="Gene3D" id="2.30.40.10">
    <property type="entry name" value="Urease, subunit C, domain 1"/>
    <property type="match status" value="1"/>
</dbReference>
<sequence>MKRAFTNATLLDGSEAMEPQPGFTVVTDGQTITAVVPDGEADLTGCEVTDLGGRYLLPGLVNLHVHIPANGRPRKKPMDAKKIVRVATANKLTRKYVEHMYKTYVRTQLHSGVTTMRTVGGVENYDTWVRDLIEAGKVEGPRILAGNMAVSVPDGHMAGSLAYEATTPEEAAAFVGRIAQDKPDLIKLMITGGVLDATEKGEPGVLKMAPELVKAACDEAHRLGYTVAAHVESPEGVRVALENGVDTIEHGALPDERIVNLFRERGAAHVATLSPALPYALFDPAVSHASEMERYNGQIVFDGIVACAKACLAAGIPVGLGTDTGCPYVTHYDMWREVNYFRTYCDVTPAFALYTATKRNAQIAGLGEVTGSIEPGKCADMIVVAQNPLEDLSRLRQLDAVVARGRMIDRPVVKKMPQVEAELDKFL</sequence>
<reference evidence="2" key="1">
    <citation type="submission" date="2018-08" db="EMBL/GenBank/DDBJ databases">
        <title>Murine metabolic-syndrome-specific gut microbial biobank.</title>
        <authorList>
            <person name="Liu C."/>
        </authorList>
    </citation>
    <scope>NUCLEOTIDE SEQUENCE [LARGE SCALE GENOMIC DNA]</scope>
    <source>
        <strain evidence="2">Z82</strain>
    </source>
</reference>
<dbReference type="InterPro" id="IPR057744">
    <property type="entry name" value="OTAase-like"/>
</dbReference>
<gene>
    <name evidence="2" type="ORF">D1639_04905</name>
</gene>
<dbReference type="PANTHER" id="PTHR43135:SF3">
    <property type="entry name" value="ALPHA-D-RIBOSE 1-METHYLPHOSPHONATE 5-TRIPHOSPHATE DIPHOSPHATASE"/>
    <property type="match status" value="1"/>
</dbReference>
<organism evidence="2">
    <name type="scientific">Muribaculaceae bacterium Z82</name>
    <dbReference type="NCBI Taxonomy" id="2304548"/>
    <lineage>
        <taxon>Bacteria</taxon>
        <taxon>Pseudomonadati</taxon>
        <taxon>Bacteroidota</taxon>
        <taxon>Bacteroidia</taxon>
        <taxon>Bacteroidales</taxon>
        <taxon>Muribaculaceae</taxon>
    </lineage>
</organism>
<dbReference type="EMBL" id="QWKH01000025">
    <property type="protein sequence ID" value="NBI34379.1"/>
    <property type="molecule type" value="Genomic_DNA"/>
</dbReference>
<dbReference type="Gene3D" id="3.20.20.140">
    <property type="entry name" value="Metal-dependent hydrolases"/>
    <property type="match status" value="1"/>
</dbReference>
<dbReference type="InterPro" id="IPR006680">
    <property type="entry name" value="Amidohydro-rel"/>
</dbReference>
<dbReference type="SUPFAM" id="SSF51338">
    <property type="entry name" value="Composite domain of metallo-dependent hydrolases"/>
    <property type="match status" value="1"/>
</dbReference>